<dbReference type="Proteomes" id="UP000467428">
    <property type="component" value="Chromosome"/>
</dbReference>
<dbReference type="EMBL" id="AP022593">
    <property type="protein sequence ID" value="BBY51388.1"/>
    <property type="molecule type" value="Genomic_DNA"/>
</dbReference>
<feature type="transmembrane region" description="Helical" evidence="15">
    <location>
        <begin position="234"/>
        <end position="252"/>
    </location>
</feature>
<keyword evidence="7 15" id="KW-1133">Transmembrane helix</keyword>
<dbReference type="GO" id="GO:0006814">
    <property type="term" value="P:sodium ion transport"/>
    <property type="evidence" value="ECO:0007669"/>
    <property type="project" value="UniProtKB-KW"/>
</dbReference>
<evidence type="ECO:0000313" key="17">
    <source>
        <dbReference type="Proteomes" id="UP000467428"/>
    </source>
</evidence>
<comment type="catalytic activity">
    <reaction evidence="12">
        <text>L-proline(in) + Na(+)(in) = L-proline(out) + Na(+)(out)</text>
        <dbReference type="Rhea" id="RHEA:28967"/>
        <dbReference type="ChEBI" id="CHEBI:29101"/>
        <dbReference type="ChEBI" id="CHEBI:60039"/>
    </reaction>
</comment>
<keyword evidence="9" id="KW-0406">Ion transport</keyword>
<dbReference type="AlphaFoldDB" id="A0A7I7S3H8"/>
<keyword evidence="3" id="KW-0813">Transport</keyword>
<evidence type="ECO:0000256" key="11">
    <source>
        <dbReference type="ARBA" id="ARBA00023201"/>
    </source>
</evidence>
<keyword evidence="10 15" id="KW-0472">Membrane</keyword>
<feature type="transmembrane region" description="Helical" evidence="15">
    <location>
        <begin position="158"/>
        <end position="177"/>
    </location>
</feature>
<dbReference type="GO" id="GO:0005886">
    <property type="term" value="C:plasma membrane"/>
    <property type="evidence" value="ECO:0007669"/>
    <property type="project" value="UniProtKB-SubCell"/>
</dbReference>
<gene>
    <name evidence="16" type="ORF">MARA_48560</name>
</gene>
<dbReference type="InterPro" id="IPR038377">
    <property type="entry name" value="Na/Glc_symporter_sf"/>
</dbReference>
<evidence type="ECO:0000256" key="3">
    <source>
        <dbReference type="ARBA" id="ARBA00022448"/>
    </source>
</evidence>
<dbReference type="PANTHER" id="PTHR48086:SF3">
    <property type="entry name" value="SODIUM_PROLINE SYMPORTER"/>
    <property type="match status" value="1"/>
</dbReference>
<evidence type="ECO:0000256" key="4">
    <source>
        <dbReference type="ARBA" id="ARBA00022475"/>
    </source>
</evidence>
<evidence type="ECO:0000256" key="10">
    <source>
        <dbReference type="ARBA" id="ARBA00023136"/>
    </source>
</evidence>
<comment type="similarity">
    <text evidence="2 13">Belongs to the sodium:solute symporter (SSF) (TC 2.A.21) family.</text>
</comment>
<evidence type="ECO:0000256" key="6">
    <source>
        <dbReference type="ARBA" id="ARBA00022847"/>
    </source>
</evidence>
<keyword evidence="4" id="KW-1003">Cell membrane</keyword>
<dbReference type="InterPro" id="IPR001734">
    <property type="entry name" value="Na/solute_symporter"/>
</dbReference>
<feature type="transmembrane region" description="Helical" evidence="15">
    <location>
        <begin position="272"/>
        <end position="296"/>
    </location>
</feature>
<evidence type="ECO:0000256" key="15">
    <source>
        <dbReference type="SAM" id="Phobius"/>
    </source>
</evidence>
<name>A0A7I7S3H8_9MYCO</name>
<dbReference type="Pfam" id="PF00474">
    <property type="entry name" value="SSF"/>
    <property type="match status" value="1"/>
</dbReference>
<dbReference type="Gene3D" id="1.20.1730.10">
    <property type="entry name" value="Sodium/glucose cotransporter"/>
    <property type="match status" value="1"/>
</dbReference>
<evidence type="ECO:0000256" key="14">
    <source>
        <dbReference type="SAM" id="MobiDB-lite"/>
    </source>
</evidence>
<dbReference type="PANTHER" id="PTHR48086">
    <property type="entry name" value="SODIUM/PROLINE SYMPORTER-RELATED"/>
    <property type="match status" value="1"/>
</dbReference>
<keyword evidence="5 15" id="KW-0812">Transmembrane</keyword>
<dbReference type="KEGG" id="marz:MARA_48560"/>
<accession>A0A7I7S3H8</accession>
<evidence type="ECO:0000256" key="1">
    <source>
        <dbReference type="ARBA" id="ARBA00004651"/>
    </source>
</evidence>
<comment type="subcellular location">
    <subcellularLocation>
        <location evidence="1">Cell membrane</location>
        <topology evidence="1">Multi-pass membrane protein</topology>
    </subcellularLocation>
</comment>
<dbReference type="GO" id="GO:0015293">
    <property type="term" value="F:symporter activity"/>
    <property type="evidence" value="ECO:0007669"/>
    <property type="project" value="UniProtKB-KW"/>
</dbReference>
<dbReference type="RefSeq" id="WP_198339314.1">
    <property type="nucleotide sequence ID" value="NZ_AP022593.1"/>
</dbReference>
<feature type="transmembrane region" description="Helical" evidence="15">
    <location>
        <begin position="184"/>
        <end position="206"/>
    </location>
</feature>
<evidence type="ECO:0000256" key="7">
    <source>
        <dbReference type="ARBA" id="ARBA00022989"/>
    </source>
</evidence>
<feature type="transmembrane region" description="Helical" evidence="15">
    <location>
        <begin position="375"/>
        <end position="395"/>
    </location>
</feature>
<keyword evidence="17" id="KW-1185">Reference proteome</keyword>
<dbReference type="InterPro" id="IPR050277">
    <property type="entry name" value="Sodium:Solute_Symporter"/>
</dbReference>
<evidence type="ECO:0000256" key="12">
    <source>
        <dbReference type="ARBA" id="ARBA00033708"/>
    </source>
</evidence>
<geneLocation type="plasmid" evidence="17">
    <name>pjcm18538 dna</name>
</geneLocation>
<feature type="transmembrane region" description="Helical" evidence="15">
    <location>
        <begin position="127"/>
        <end position="152"/>
    </location>
</feature>
<evidence type="ECO:0000313" key="16">
    <source>
        <dbReference type="EMBL" id="BBY51388.1"/>
    </source>
</evidence>
<keyword evidence="8" id="KW-0915">Sodium</keyword>
<sequence length="510" mass="54407">MFHPSDLSPSMGFALMLGLGAFMFVVAFTVRSMVKNTHDFVIADRRIGFGFGVGSVIAVWTWSMAVMMSSAQAFSFGTSGLIWFVVPNGLAVMVMVPFALRLRRQMPAGYTIVEFIRERFDNKPATTVMLVAMLLGLLAEIFINLFGVVLVMGVVFDINPTVVLIVTLATVTVYSYFGGLWTSAITATFNTLLITVPAAIVVLYVLQKVGGPELVFQRVDAAGPETLNAFDGSAAAGFGISLALGLLASTMADQTFWQKAWALKPTTMGRTFVWAGLWFYPIPIVLGLLGLVGLAFDVNPADLGDAGSGGIGPYVVSHLGLPIVLVALYVLIILNACYSSIDGAFSALSSIVAVDILKRANPEIASKSLFRYTKASILVAGVIGGIVVSSGLDYVDLVNTVFFLKAALIIPLGLAIFWRRMTSTAFVTSLLLAIAVGYPVRETVGELQGIITLEAISLVAAVGISLLSKQSFDFASLRGRGEALSEGRRTDEAHDADLTVEKTTDPDPVR</sequence>
<evidence type="ECO:0000256" key="13">
    <source>
        <dbReference type="RuleBase" id="RU362091"/>
    </source>
</evidence>
<proteinExistence type="inferred from homology"/>
<feature type="transmembrane region" description="Helical" evidence="15">
    <location>
        <begin position="46"/>
        <end position="68"/>
    </location>
</feature>
<protein>
    <submittedName>
        <fullName evidence="16">Sodium:solute symporter</fullName>
    </submittedName>
</protein>
<evidence type="ECO:0000256" key="2">
    <source>
        <dbReference type="ARBA" id="ARBA00006434"/>
    </source>
</evidence>
<feature type="transmembrane region" description="Helical" evidence="15">
    <location>
        <begin position="425"/>
        <end position="441"/>
    </location>
</feature>
<dbReference type="PROSITE" id="PS50283">
    <property type="entry name" value="NA_SOLUT_SYMP_3"/>
    <property type="match status" value="1"/>
</dbReference>
<feature type="transmembrane region" description="Helical" evidence="15">
    <location>
        <begin position="316"/>
        <end position="338"/>
    </location>
</feature>
<feature type="transmembrane region" description="Helical" evidence="15">
    <location>
        <begin position="80"/>
        <end position="100"/>
    </location>
</feature>
<evidence type="ECO:0000256" key="8">
    <source>
        <dbReference type="ARBA" id="ARBA00023053"/>
    </source>
</evidence>
<keyword evidence="6" id="KW-0769">Symport</keyword>
<evidence type="ECO:0000256" key="5">
    <source>
        <dbReference type="ARBA" id="ARBA00022692"/>
    </source>
</evidence>
<organism evidence="16 17">
    <name type="scientific">Mycolicibacterium arabiense</name>
    <dbReference type="NCBI Taxonomy" id="1286181"/>
    <lineage>
        <taxon>Bacteria</taxon>
        <taxon>Bacillati</taxon>
        <taxon>Actinomycetota</taxon>
        <taxon>Actinomycetes</taxon>
        <taxon>Mycobacteriales</taxon>
        <taxon>Mycobacteriaceae</taxon>
        <taxon>Mycolicibacterium</taxon>
    </lineage>
</organism>
<feature type="transmembrane region" description="Helical" evidence="15">
    <location>
        <begin position="12"/>
        <end position="34"/>
    </location>
</feature>
<feature type="transmembrane region" description="Helical" evidence="15">
    <location>
        <begin position="401"/>
        <end position="418"/>
    </location>
</feature>
<reference evidence="16 17" key="1">
    <citation type="journal article" date="2019" name="Emerg. Microbes Infect.">
        <title>Comprehensive subspecies identification of 175 nontuberculous mycobacteria species based on 7547 genomic profiles.</title>
        <authorList>
            <person name="Matsumoto Y."/>
            <person name="Kinjo T."/>
            <person name="Motooka D."/>
            <person name="Nabeya D."/>
            <person name="Jung N."/>
            <person name="Uechi K."/>
            <person name="Horii T."/>
            <person name="Iida T."/>
            <person name="Fujita J."/>
            <person name="Nakamura S."/>
        </authorList>
    </citation>
    <scope>NUCLEOTIDE SEQUENCE [LARGE SCALE GENOMIC DNA]</scope>
    <source>
        <strain evidence="16 17">JCM 18538</strain>
    </source>
</reference>
<feature type="region of interest" description="Disordered" evidence="14">
    <location>
        <begin position="485"/>
        <end position="510"/>
    </location>
</feature>
<feature type="transmembrane region" description="Helical" evidence="15">
    <location>
        <begin position="447"/>
        <end position="468"/>
    </location>
</feature>
<evidence type="ECO:0000256" key="9">
    <source>
        <dbReference type="ARBA" id="ARBA00023065"/>
    </source>
</evidence>
<keyword evidence="11" id="KW-0739">Sodium transport</keyword>